<dbReference type="PANTHER" id="PTHR24056">
    <property type="entry name" value="CELL DIVISION PROTEIN KINASE"/>
    <property type="match status" value="1"/>
</dbReference>
<dbReference type="PANTHER" id="PTHR24056:SF366">
    <property type="entry name" value="CYCLIN-DEPENDENT KINASE"/>
    <property type="match status" value="1"/>
</dbReference>
<dbReference type="PROSITE" id="PS50011">
    <property type="entry name" value="PROTEIN_KINASE_DOM"/>
    <property type="match status" value="1"/>
</dbReference>
<evidence type="ECO:0000259" key="6">
    <source>
        <dbReference type="PROSITE" id="PS50011"/>
    </source>
</evidence>
<dbReference type="EnsemblPlants" id="QL11p001182:mrna">
    <property type="protein sequence ID" value="QL11p001182:mrna"/>
    <property type="gene ID" value="QL11p001182"/>
</dbReference>
<dbReference type="Gramene" id="QL11p001182:mrna">
    <property type="protein sequence ID" value="QL11p001182:mrna"/>
    <property type="gene ID" value="QL11p001182"/>
</dbReference>
<accession>A0A7N2MU24</accession>
<reference evidence="7" key="2">
    <citation type="submission" date="2021-01" db="UniProtKB">
        <authorList>
            <consortium name="EnsemblPlants"/>
        </authorList>
    </citation>
    <scope>IDENTIFICATION</scope>
</reference>
<evidence type="ECO:0000256" key="2">
    <source>
        <dbReference type="ARBA" id="ARBA00022679"/>
    </source>
</evidence>
<keyword evidence="8" id="KW-1185">Reference proteome</keyword>
<dbReference type="GO" id="GO:0005737">
    <property type="term" value="C:cytoplasm"/>
    <property type="evidence" value="ECO:0007669"/>
    <property type="project" value="TreeGrafter"/>
</dbReference>
<proteinExistence type="predicted"/>
<evidence type="ECO:0000313" key="8">
    <source>
        <dbReference type="Proteomes" id="UP000594261"/>
    </source>
</evidence>
<gene>
    <name evidence="7" type="primary">LOC115968439</name>
</gene>
<dbReference type="Pfam" id="PF00069">
    <property type="entry name" value="Pkinase"/>
    <property type="match status" value="1"/>
</dbReference>
<dbReference type="GO" id="GO:0005634">
    <property type="term" value="C:nucleus"/>
    <property type="evidence" value="ECO:0007669"/>
    <property type="project" value="TreeGrafter"/>
</dbReference>
<reference evidence="7 8" key="1">
    <citation type="journal article" date="2016" name="G3 (Bethesda)">
        <title>First Draft Assembly and Annotation of the Genome of a California Endemic Oak Quercus lobata Nee (Fagaceae).</title>
        <authorList>
            <person name="Sork V.L."/>
            <person name="Fitz-Gibbon S.T."/>
            <person name="Puiu D."/>
            <person name="Crepeau M."/>
            <person name="Gugger P.F."/>
            <person name="Sherman R."/>
            <person name="Stevens K."/>
            <person name="Langley C.H."/>
            <person name="Pellegrini M."/>
            <person name="Salzberg S.L."/>
        </authorList>
    </citation>
    <scope>NUCLEOTIDE SEQUENCE [LARGE SCALE GENOMIC DNA]</scope>
    <source>
        <strain evidence="7 8">cv. SW786</strain>
    </source>
</reference>
<keyword evidence="3" id="KW-0547">Nucleotide-binding</keyword>
<evidence type="ECO:0000313" key="7">
    <source>
        <dbReference type="EnsemblPlants" id="QL11p001182:mrna"/>
    </source>
</evidence>
<protein>
    <recommendedName>
        <fullName evidence="6">Protein kinase domain-containing protein</fullName>
    </recommendedName>
</protein>
<dbReference type="RefSeq" id="XP_030943696.1">
    <property type="nucleotide sequence ID" value="XM_031087836.1"/>
</dbReference>
<evidence type="ECO:0000256" key="4">
    <source>
        <dbReference type="ARBA" id="ARBA00022777"/>
    </source>
</evidence>
<evidence type="ECO:0000256" key="5">
    <source>
        <dbReference type="ARBA" id="ARBA00022840"/>
    </source>
</evidence>
<dbReference type="GeneID" id="115968439"/>
<dbReference type="AlphaFoldDB" id="A0A7N2MU24"/>
<dbReference type="KEGG" id="qlo:115968439"/>
<dbReference type="GO" id="GO:0030332">
    <property type="term" value="F:cyclin binding"/>
    <property type="evidence" value="ECO:0007669"/>
    <property type="project" value="TreeGrafter"/>
</dbReference>
<keyword evidence="1" id="KW-0723">Serine/threonine-protein kinase</keyword>
<keyword evidence="2" id="KW-0808">Transferase</keyword>
<dbReference type="Proteomes" id="UP000594261">
    <property type="component" value="Chromosome 11"/>
</dbReference>
<dbReference type="FunFam" id="1.10.510.10:FF:000624">
    <property type="entry name" value="Mitogen-activated protein kinase"/>
    <property type="match status" value="1"/>
</dbReference>
<dbReference type="GO" id="GO:0010389">
    <property type="term" value="P:regulation of G2/M transition of mitotic cell cycle"/>
    <property type="evidence" value="ECO:0007669"/>
    <property type="project" value="TreeGrafter"/>
</dbReference>
<dbReference type="GO" id="GO:0051445">
    <property type="term" value="P:regulation of meiotic cell cycle"/>
    <property type="evidence" value="ECO:0007669"/>
    <property type="project" value="TreeGrafter"/>
</dbReference>
<dbReference type="GO" id="GO:0010468">
    <property type="term" value="P:regulation of gene expression"/>
    <property type="evidence" value="ECO:0007669"/>
    <property type="project" value="TreeGrafter"/>
</dbReference>
<organism evidence="7 8">
    <name type="scientific">Quercus lobata</name>
    <name type="common">Valley oak</name>
    <dbReference type="NCBI Taxonomy" id="97700"/>
    <lineage>
        <taxon>Eukaryota</taxon>
        <taxon>Viridiplantae</taxon>
        <taxon>Streptophyta</taxon>
        <taxon>Embryophyta</taxon>
        <taxon>Tracheophyta</taxon>
        <taxon>Spermatophyta</taxon>
        <taxon>Magnoliopsida</taxon>
        <taxon>eudicotyledons</taxon>
        <taxon>Gunneridae</taxon>
        <taxon>Pentapetalae</taxon>
        <taxon>rosids</taxon>
        <taxon>fabids</taxon>
        <taxon>Fagales</taxon>
        <taxon>Fagaceae</taxon>
        <taxon>Quercus</taxon>
    </lineage>
</organism>
<keyword evidence="4" id="KW-0418">Kinase</keyword>
<dbReference type="EMBL" id="LRBV02000011">
    <property type="status" value="NOT_ANNOTATED_CDS"/>
    <property type="molecule type" value="Genomic_DNA"/>
</dbReference>
<dbReference type="OMA" id="DIATIWY"/>
<dbReference type="GO" id="GO:0000307">
    <property type="term" value="C:cyclin-dependent protein kinase holoenzyme complex"/>
    <property type="evidence" value="ECO:0007669"/>
    <property type="project" value="TreeGrafter"/>
</dbReference>
<dbReference type="GO" id="GO:0007165">
    <property type="term" value="P:signal transduction"/>
    <property type="evidence" value="ECO:0007669"/>
    <property type="project" value="TreeGrafter"/>
</dbReference>
<dbReference type="InterPro" id="IPR000719">
    <property type="entry name" value="Prot_kinase_dom"/>
</dbReference>
<dbReference type="GO" id="GO:0005524">
    <property type="term" value="F:ATP binding"/>
    <property type="evidence" value="ECO:0007669"/>
    <property type="project" value="UniProtKB-KW"/>
</dbReference>
<dbReference type="InterPro" id="IPR050108">
    <property type="entry name" value="CDK"/>
</dbReference>
<keyword evidence="5" id="KW-0067">ATP-binding</keyword>
<feature type="domain" description="Protein kinase" evidence="6">
    <location>
        <begin position="4"/>
        <end position="289"/>
    </location>
</feature>
<dbReference type="GO" id="GO:0000082">
    <property type="term" value="P:G1/S transition of mitotic cell cycle"/>
    <property type="evidence" value="ECO:0007669"/>
    <property type="project" value="TreeGrafter"/>
</dbReference>
<sequence>MERYKGGAKVREGNYAKDYLAWDPVTQQTVTLRKIPLMDKDFVHEIIIECSMLHEASHPNIISLKRIFYDEGHVILVLEGIMSDLRTRMTYWPEEFQDQKKIKIYLKDLLCGIAYCHSLGVFHRDLKPETILIDLTGALKLGDLGTARLFPNSAIKLTPQVYTLQYRAPEILLGSEDYTTAIDIWSIGCIFFEMLVAKKQQERKLFDGKSEIDMLQDIFSKLGTPDEQTWPGVSSLPGFAFGFPKFPPQDITTLVPELDLAGLDLLSKMLCINPSQRITAKDALDHEYLKDDVTPGC</sequence>
<evidence type="ECO:0000256" key="3">
    <source>
        <dbReference type="ARBA" id="ARBA00022741"/>
    </source>
</evidence>
<dbReference type="InParanoid" id="A0A7N2MU24"/>
<dbReference type="OrthoDB" id="1732493at2759"/>
<dbReference type="InterPro" id="IPR011009">
    <property type="entry name" value="Kinase-like_dom_sf"/>
</dbReference>
<name>A0A7N2MU24_QUELO</name>
<dbReference type="Gene3D" id="3.30.200.20">
    <property type="entry name" value="Phosphorylase Kinase, domain 1"/>
    <property type="match status" value="1"/>
</dbReference>
<dbReference type="SUPFAM" id="SSF56112">
    <property type="entry name" value="Protein kinase-like (PK-like)"/>
    <property type="match status" value="1"/>
</dbReference>
<evidence type="ECO:0000256" key="1">
    <source>
        <dbReference type="ARBA" id="ARBA00022527"/>
    </source>
</evidence>
<dbReference type="Gene3D" id="1.10.510.10">
    <property type="entry name" value="Transferase(Phosphotransferase) domain 1"/>
    <property type="match status" value="1"/>
</dbReference>
<dbReference type="GO" id="GO:0004693">
    <property type="term" value="F:cyclin-dependent protein serine/threonine kinase activity"/>
    <property type="evidence" value="ECO:0007669"/>
    <property type="project" value="TreeGrafter"/>
</dbReference>